<keyword evidence="1 2" id="KW-0533">Nickel</keyword>
<dbReference type="GO" id="GO:0051604">
    <property type="term" value="P:protein maturation"/>
    <property type="evidence" value="ECO:0007669"/>
    <property type="project" value="UniProtKB-UniRule"/>
</dbReference>
<evidence type="ECO:0000313" key="4">
    <source>
        <dbReference type="Proteomes" id="UP000186091"/>
    </source>
</evidence>
<evidence type="ECO:0000313" key="3">
    <source>
        <dbReference type="EMBL" id="OKX79340.1"/>
    </source>
</evidence>
<dbReference type="RefSeq" id="WP_004567499.1">
    <property type="nucleotide sequence ID" value="NZ_JAAOYN010000001.1"/>
</dbReference>
<protein>
    <recommendedName>
        <fullName evidence="2">Pyridinium-3,5-bisthiocarboxylic acid mononucleotide nickel insertion protein</fullName>
        <shortName evidence="2">P2TMN nickel insertion protein</shortName>
        <ecNumber evidence="2">4.99.1.12</ecNumber>
    </recommendedName>
    <alternativeName>
        <fullName evidence="2">Nickel-pincer cofactor biosynthesis protein LarC</fullName>
    </alternativeName>
</protein>
<keyword evidence="2" id="KW-0456">Lyase</keyword>
<proteinExistence type="inferred from homology"/>
<dbReference type="AlphaFoldDB" id="A0AB36I573"/>
<gene>
    <name evidence="2" type="primary">larC</name>
    <name evidence="3" type="ORF">AUP69_11470</name>
</gene>
<dbReference type="HAMAP" id="MF_01074">
    <property type="entry name" value="LarC"/>
    <property type="match status" value="1"/>
</dbReference>
<dbReference type="GO" id="GO:0016829">
    <property type="term" value="F:lyase activity"/>
    <property type="evidence" value="ECO:0007669"/>
    <property type="project" value="UniProtKB-UniRule"/>
</dbReference>
<dbReference type="Pfam" id="PF01969">
    <property type="entry name" value="Ni_insertion"/>
    <property type="match status" value="1"/>
</dbReference>
<evidence type="ECO:0000256" key="2">
    <source>
        <dbReference type="HAMAP-Rule" id="MF_01074"/>
    </source>
</evidence>
<comment type="function">
    <text evidence="2">Involved in the biosynthesis of a nickel-pincer cofactor ((SCS)Ni(II) pincer complex). Binds Ni(2+), and functions in nickel delivery to pyridinium-3,5-bisthiocarboxylic acid mononucleotide (P2TMN), to form the mature cofactor. Is thus probably required for the activation of nickel-pincer cofactor-dependent enzymes.</text>
</comment>
<dbReference type="PANTHER" id="PTHR36566:SF1">
    <property type="entry name" value="PYRIDINIUM-3,5-BISTHIOCARBOXYLIC ACID MONONUCLEOTIDE NICKEL INSERTION PROTEIN"/>
    <property type="match status" value="1"/>
</dbReference>
<dbReference type="NCBIfam" id="TIGR00299">
    <property type="entry name" value="nickel pincer cofactor biosynthesis protein LarC"/>
    <property type="match status" value="1"/>
</dbReference>
<organism evidence="3 4">
    <name type="scientific">Corynebacterium glutamicum</name>
    <name type="common">Brevibacterium saccharolyticum</name>
    <dbReference type="NCBI Taxonomy" id="1718"/>
    <lineage>
        <taxon>Bacteria</taxon>
        <taxon>Bacillati</taxon>
        <taxon>Actinomycetota</taxon>
        <taxon>Actinomycetes</taxon>
        <taxon>Mycobacteriales</taxon>
        <taxon>Corynebacteriaceae</taxon>
        <taxon>Corynebacterium</taxon>
    </lineage>
</organism>
<comment type="catalytic activity">
    <reaction evidence="2">
        <text>Ni(II)-pyridinium-3,5-bisthiocarboxylate mononucleotide = pyridinium-3,5-bisthiocarboxylate mononucleotide + Ni(2+)</text>
        <dbReference type="Rhea" id="RHEA:54784"/>
        <dbReference type="ChEBI" id="CHEBI:49786"/>
        <dbReference type="ChEBI" id="CHEBI:137372"/>
        <dbReference type="ChEBI" id="CHEBI:137373"/>
        <dbReference type="EC" id="4.99.1.12"/>
    </reaction>
</comment>
<dbReference type="Proteomes" id="UP000186091">
    <property type="component" value="Unassembled WGS sequence"/>
</dbReference>
<dbReference type="InterPro" id="IPR002822">
    <property type="entry name" value="Ni_insertion"/>
</dbReference>
<comment type="similarity">
    <text evidence="2">Belongs to the LarC family.</text>
</comment>
<evidence type="ECO:0000256" key="1">
    <source>
        <dbReference type="ARBA" id="ARBA00022596"/>
    </source>
</evidence>
<reference evidence="3 4" key="1">
    <citation type="submission" date="2015-12" db="EMBL/GenBank/DDBJ databases">
        <title>Genome sequence of Corynebacterium AS 1.542.</title>
        <authorList>
            <person name="Yang J."/>
            <person name="Yang S."/>
        </authorList>
    </citation>
    <scope>NUCLEOTIDE SEQUENCE [LARGE SCALE GENOMIC DNA]</scope>
    <source>
        <strain evidence="3 4">AS 1.542</strain>
    </source>
</reference>
<dbReference type="EMBL" id="LOQT01000024">
    <property type="protein sequence ID" value="OKX79340.1"/>
    <property type="molecule type" value="Genomic_DNA"/>
</dbReference>
<accession>A0AB36I573</accession>
<dbReference type="PANTHER" id="PTHR36566">
    <property type="entry name" value="NICKEL INSERTION PROTEIN-RELATED"/>
    <property type="match status" value="1"/>
</dbReference>
<sequence length="397" mass="42331">MGLWIDATAGVAGDMLLGALIDAGAELEKIQQVVEAVIPGDVLLRAEEVVRQGQRGIKLHVEAQHEHHHHRYLSTIKELLNNVDIPEQTKQDALGVFELIAITEGKVHGIDPEKIHFHEVGAWDSIADIVGVCEAIRQLNPGLIAASPIALGFGRIKAAHGDIPVPVPAVAELVKGWPTQTGALMESTEPVGELATPTGVALIRHFATQDGPFPGGIINEVGIGAGTKDTAGRPNVVRAVLFSTSGKAASNPDTRTLVQLEANVDDQDPRLWTGVIESLLVAGAVDAWLTPILMKKGRPAHTVSALVDSSAVEAVKTALFASTTTFGIRSWEVEREGLDRRFEQVEVDGHTINIKIGSRNGHDISAQPEFEDIRSAAVALGISEREVVARIPQGTTE</sequence>
<name>A0AB36I573_CORGT</name>
<dbReference type="EC" id="4.99.1.12" evidence="2"/>
<comment type="caution">
    <text evidence="3">The sequence shown here is derived from an EMBL/GenBank/DDBJ whole genome shotgun (WGS) entry which is preliminary data.</text>
</comment>
<dbReference type="GO" id="GO:0016151">
    <property type="term" value="F:nickel cation binding"/>
    <property type="evidence" value="ECO:0007669"/>
    <property type="project" value="UniProtKB-UniRule"/>
</dbReference>
<dbReference type="Gene3D" id="3.10.20.300">
    <property type="entry name" value="mk0293 like domain"/>
    <property type="match status" value="1"/>
</dbReference>
<dbReference type="Gene3D" id="3.30.70.1380">
    <property type="entry name" value="Transcriptional regulatory protein pf0864 domain like"/>
    <property type="match status" value="1"/>
</dbReference>